<dbReference type="EMBL" id="PSQE01000004">
    <property type="protein sequence ID" value="RHN61265.1"/>
    <property type="molecule type" value="Genomic_DNA"/>
</dbReference>
<name>A0A072UM33_MEDTR</name>
<reference evidence="2 5" key="1">
    <citation type="journal article" date="2011" name="Nature">
        <title>The Medicago genome provides insight into the evolution of rhizobial symbioses.</title>
        <authorList>
            <person name="Young N.D."/>
            <person name="Debelle F."/>
            <person name="Oldroyd G.E."/>
            <person name="Geurts R."/>
            <person name="Cannon S.B."/>
            <person name="Udvardi M.K."/>
            <person name="Benedito V.A."/>
            <person name="Mayer K.F."/>
            <person name="Gouzy J."/>
            <person name="Schoof H."/>
            <person name="Van de Peer Y."/>
            <person name="Proost S."/>
            <person name="Cook D.R."/>
            <person name="Meyers B.C."/>
            <person name="Spannagl M."/>
            <person name="Cheung F."/>
            <person name="De Mita S."/>
            <person name="Krishnakumar V."/>
            <person name="Gundlach H."/>
            <person name="Zhou S."/>
            <person name="Mudge J."/>
            <person name="Bharti A.K."/>
            <person name="Murray J.D."/>
            <person name="Naoumkina M.A."/>
            <person name="Rosen B."/>
            <person name="Silverstein K.A."/>
            <person name="Tang H."/>
            <person name="Rombauts S."/>
            <person name="Zhao P.X."/>
            <person name="Zhou P."/>
            <person name="Barbe V."/>
            <person name="Bardou P."/>
            <person name="Bechner M."/>
            <person name="Bellec A."/>
            <person name="Berger A."/>
            <person name="Berges H."/>
            <person name="Bidwell S."/>
            <person name="Bisseling T."/>
            <person name="Choisne N."/>
            <person name="Couloux A."/>
            <person name="Denny R."/>
            <person name="Deshpande S."/>
            <person name="Dai X."/>
            <person name="Doyle J.J."/>
            <person name="Dudez A.M."/>
            <person name="Farmer A.D."/>
            <person name="Fouteau S."/>
            <person name="Franken C."/>
            <person name="Gibelin C."/>
            <person name="Gish J."/>
            <person name="Goldstein S."/>
            <person name="Gonzalez A.J."/>
            <person name="Green P.J."/>
            <person name="Hallab A."/>
            <person name="Hartog M."/>
            <person name="Hua A."/>
            <person name="Humphray S.J."/>
            <person name="Jeong D.H."/>
            <person name="Jing Y."/>
            <person name="Jocker A."/>
            <person name="Kenton S.M."/>
            <person name="Kim D.J."/>
            <person name="Klee K."/>
            <person name="Lai H."/>
            <person name="Lang C."/>
            <person name="Lin S."/>
            <person name="Macmil S.L."/>
            <person name="Magdelenat G."/>
            <person name="Matthews L."/>
            <person name="McCorrison J."/>
            <person name="Monaghan E.L."/>
            <person name="Mun J.H."/>
            <person name="Najar F.Z."/>
            <person name="Nicholson C."/>
            <person name="Noirot C."/>
            <person name="O'Bleness M."/>
            <person name="Paule C.R."/>
            <person name="Poulain J."/>
            <person name="Prion F."/>
            <person name="Qin B."/>
            <person name="Qu C."/>
            <person name="Retzel E.F."/>
            <person name="Riddle C."/>
            <person name="Sallet E."/>
            <person name="Samain S."/>
            <person name="Samson N."/>
            <person name="Sanders I."/>
            <person name="Saurat O."/>
            <person name="Scarpelli C."/>
            <person name="Schiex T."/>
            <person name="Segurens B."/>
            <person name="Severin A.J."/>
            <person name="Sherrier D.J."/>
            <person name="Shi R."/>
            <person name="Sims S."/>
            <person name="Singer S.R."/>
            <person name="Sinharoy S."/>
            <person name="Sterck L."/>
            <person name="Viollet A."/>
            <person name="Wang B.B."/>
            <person name="Wang K."/>
            <person name="Wang M."/>
            <person name="Wang X."/>
            <person name="Warfsmann J."/>
            <person name="Weissenbach J."/>
            <person name="White D.D."/>
            <person name="White J.D."/>
            <person name="Wiley G.B."/>
            <person name="Wincker P."/>
            <person name="Xing Y."/>
            <person name="Yang L."/>
            <person name="Yao Z."/>
            <person name="Ying F."/>
            <person name="Zhai J."/>
            <person name="Zhou L."/>
            <person name="Zuber A."/>
            <person name="Denarie J."/>
            <person name="Dixon R.A."/>
            <person name="May G.D."/>
            <person name="Schwartz D.C."/>
            <person name="Rogers J."/>
            <person name="Quetier F."/>
            <person name="Town C.D."/>
            <person name="Roe B.A."/>
        </authorList>
    </citation>
    <scope>NUCLEOTIDE SEQUENCE [LARGE SCALE GENOMIC DNA]</scope>
    <source>
        <strain evidence="2">A17</strain>
        <strain evidence="4 5">cv. Jemalong A17</strain>
    </source>
</reference>
<evidence type="ECO:0000313" key="2">
    <source>
        <dbReference type="EMBL" id="KEH30431.1"/>
    </source>
</evidence>
<organism evidence="2 5">
    <name type="scientific">Medicago truncatula</name>
    <name type="common">Barrel medic</name>
    <name type="synonym">Medicago tribuloides</name>
    <dbReference type="NCBI Taxonomy" id="3880"/>
    <lineage>
        <taxon>Eukaryota</taxon>
        <taxon>Viridiplantae</taxon>
        <taxon>Streptophyta</taxon>
        <taxon>Embryophyta</taxon>
        <taxon>Tracheophyta</taxon>
        <taxon>Spermatophyta</taxon>
        <taxon>Magnoliopsida</taxon>
        <taxon>eudicotyledons</taxon>
        <taxon>Gunneridae</taxon>
        <taxon>Pentapetalae</taxon>
        <taxon>rosids</taxon>
        <taxon>fabids</taxon>
        <taxon>Fabales</taxon>
        <taxon>Fabaceae</taxon>
        <taxon>Papilionoideae</taxon>
        <taxon>50 kb inversion clade</taxon>
        <taxon>NPAAA clade</taxon>
        <taxon>Hologalegina</taxon>
        <taxon>IRL clade</taxon>
        <taxon>Trifolieae</taxon>
        <taxon>Medicago</taxon>
    </lineage>
</organism>
<evidence type="ECO:0000313" key="3">
    <source>
        <dbReference type="EMBL" id="RHN61265.1"/>
    </source>
</evidence>
<evidence type="ECO:0000313" key="4">
    <source>
        <dbReference type="EnsemblPlants" id="KEH30431"/>
    </source>
</evidence>
<evidence type="ECO:0000313" key="5">
    <source>
        <dbReference type="Proteomes" id="UP000002051"/>
    </source>
</evidence>
<feature type="domain" description="BURP" evidence="1">
    <location>
        <begin position="34"/>
        <end position="110"/>
    </location>
</feature>
<reference evidence="2 5" key="2">
    <citation type="journal article" date="2014" name="BMC Genomics">
        <title>An improved genome release (version Mt4.0) for the model legume Medicago truncatula.</title>
        <authorList>
            <person name="Tang H."/>
            <person name="Krishnakumar V."/>
            <person name="Bidwell S."/>
            <person name="Rosen B."/>
            <person name="Chan A."/>
            <person name="Zhou S."/>
            <person name="Gentzbittel L."/>
            <person name="Childs K.L."/>
            <person name="Yandell M."/>
            <person name="Gundlach H."/>
            <person name="Mayer K.F."/>
            <person name="Schwartz D.C."/>
            <person name="Town C.D."/>
        </authorList>
    </citation>
    <scope>GENOME REANNOTATION</scope>
    <source>
        <strain evidence="2">A17</strain>
        <strain evidence="4 5">cv. Jemalong A17</strain>
    </source>
</reference>
<dbReference type="Proteomes" id="UP000265566">
    <property type="component" value="Chromosome 4"/>
</dbReference>
<keyword evidence="5" id="KW-1185">Reference proteome</keyword>
<protein>
    <submittedName>
        <fullName evidence="2">BURP domain protein</fullName>
    </submittedName>
    <submittedName>
        <fullName evidence="3">Putative BURP domain-containing protein</fullName>
    </submittedName>
</protein>
<reference evidence="6" key="4">
    <citation type="journal article" date="2018" name="Nat. Plants">
        <title>Whole-genome landscape of Medicago truncatula symbiotic genes.</title>
        <authorList>
            <person name="Pecrix Y."/>
            <person name="Staton S.E."/>
            <person name="Sallet E."/>
            <person name="Lelandais-Briere C."/>
            <person name="Moreau S."/>
            <person name="Carrere S."/>
            <person name="Blein T."/>
            <person name="Jardinaud M.F."/>
            <person name="Latrasse D."/>
            <person name="Zouine M."/>
            <person name="Zahm M."/>
            <person name="Kreplak J."/>
            <person name="Mayjonade B."/>
            <person name="Satge C."/>
            <person name="Perez M."/>
            <person name="Cauet S."/>
            <person name="Marande W."/>
            <person name="Chantry-Darmon C."/>
            <person name="Lopez-Roques C."/>
            <person name="Bouchez O."/>
            <person name="Berard A."/>
            <person name="Debelle F."/>
            <person name="Munos S."/>
            <person name="Bendahmane A."/>
            <person name="Berges H."/>
            <person name="Niebel A."/>
            <person name="Buitink J."/>
            <person name="Frugier F."/>
            <person name="Benhamed M."/>
            <person name="Crespi M."/>
            <person name="Gouzy J."/>
            <person name="Gamas P."/>
        </authorList>
    </citation>
    <scope>NUCLEOTIDE SEQUENCE [LARGE SCALE GENOMIC DNA]</scope>
    <source>
        <strain evidence="6">cv. Jemalong A17</strain>
    </source>
</reference>
<dbReference type="PANTHER" id="PTHR31236">
    <property type="entry name" value="BURP DOMAIN PROTEIN USPL1-LIKE"/>
    <property type="match status" value="1"/>
</dbReference>
<dbReference type="InterPro" id="IPR004873">
    <property type="entry name" value="BURP_dom"/>
</dbReference>
<dbReference type="Proteomes" id="UP000002051">
    <property type="component" value="Chromosome 4"/>
</dbReference>
<dbReference type="InterPro" id="IPR044816">
    <property type="entry name" value="BURP"/>
</dbReference>
<sequence length="110" mass="12215">MKASNQITLLDHTNSAEDLPIPNLDHTEAFKTGYFSLDDLHVGNVMTFQFPVQEVSPYLSKKEANSIPFSMSQLPSILQLFSIPKESLQTKSMRGALCCLCLQIAKLGKL</sequence>
<reference evidence="3" key="5">
    <citation type="journal article" date="2018" name="Nat. Plants">
        <title>Whole-genome landscape of Medicago truncatula symbiotic genes.</title>
        <authorList>
            <person name="Pecrix Y."/>
            <person name="Gamas P."/>
            <person name="Carrere S."/>
        </authorList>
    </citation>
    <scope>NUCLEOTIDE SEQUENCE</scope>
    <source>
        <tissue evidence="3">Leaves</tissue>
    </source>
</reference>
<evidence type="ECO:0000259" key="1">
    <source>
        <dbReference type="PROSITE" id="PS51277"/>
    </source>
</evidence>
<dbReference type="Gramene" id="rna23706">
    <property type="protein sequence ID" value="RHN61265.1"/>
    <property type="gene ID" value="gene23706"/>
</dbReference>
<reference evidence="4" key="3">
    <citation type="submission" date="2015-04" db="UniProtKB">
        <authorList>
            <consortium name="EnsemblPlants"/>
        </authorList>
    </citation>
    <scope>IDENTIFICATION</scope>
    <source>
        <strain evidence="4">cv. Jemalong A17</strain>
    </source>
</reference>
<dbReference type="EMBL" id="CM001220">
    <property type="protein sequence ID" value="KEH30431.1"/>
    <property type="molecule type" value="Genomic_DNA"/>
</dbReference>
<dbReference type="HOGENOM" id="CLU_2174743_0_0_1"/>
<dbReference type="Pfam" id="PF03181">
    <property type="entry name" value="BURP"/>
    <property type="match status" value="1"/>
</dbReference>
<evidence type="ECO:0000313" key="6">
    <source>
        <dbReference type="Proteomes" id="UP000265566"/>
    </source>
</evidence>
<dbReference type="PANTHER" id="PTHR31236:SF59">
    <property type="entry name" value="BURP DOMAIN PROTEIN"/>
    <property type="match status" value="1"/>
</dbReference>
<dbReference type="PROSITE" id="PS51277">
    <property type="entry name" value="BURP"/>
    <property type="match status" value="1"/>
</dbReference>
<proteinExistence type="predicted"/>
<accession>A0A072UM33</accession>
<dbReference type="EnsemblPlants" id="KEH30431">
    <property type="protein sequence ID" value="KEH30431"/>
    <property type="gene ID" value="MTR_4g069540"/>
</dbReference>
<dbReference type="AlphaFoldDB" id="A0A072UM33"/>
<gene>
    <name evidence="2" type="ordered locus">MTR_4g069540</name>
    <name evidence="3" type="ORF">MtrunA17_Chr4g0034711</name>
</gene>